<dbReference type="EMBL" id="BMXR01000017">
    <property type="protein sequence ID" value="GGX73372.1"/>
    <property type="molecule type" value="Genomic_DNA"/>
</dbReference>
<name>A0A918KRV6_9GAMM</name>
<dbReference type="SMART" id="SM00448">
    <property type="entry name" value="REC"/>
    <property type="match status" value="1"/>
</dbReference>
<dbReference type="GO" id="GO:0006355">
    <property type="term" value="P:regulation of DNA-templated transcription"/>
    <property type="evidence" value="ECO:0007669"/>
    <property type="project" value="InterPro"/>
</dbReference>
<sequence length="203" mass="22359">MKPIRVLVAEDQGMVLGALSALLELQGGFEVVAQVMDGEAAQQALRAHSIDLVLTDIEMPGLTGLELAAWIRQQPEPRPRIVILTTFSRQGYLSRARELGVDGYLLKEAPSDELARSLKRVMRGQSVFDPSLEGLADADTGPLNDRERRMLRLAGDGLTTAEIAARVFRSEGTVRNTLSDVIKRLGARNRTEATRLARERGWL</sequence>
<dbReference type="RefSeq" id="WP_229805493.1">
    <property type="nucleotide sequence ID" value="NZ_BMXR01000017.1"/>
</dbReference>
<dbReference type="InterPro" id="IPR000792">
    <property type="entry name" value="Tscrpt_reg_LuxR_C"/>
</dbReference>
<keyword evidence="2" id="KW-0597">Phosphoprotein</keyword>
<protein>
    <submittedName>
        <fullName evidence="5">DNA-binding response regulator</fullName>
    </submittedName>
</protein>
<dbReference type="Gene3D" id="1.10.10.10">
    <property type="entry name" value="Winged helix-like DNA-binding domain superfamily/Winged helix DNA-binding domain"/>
    <property type="match status" value="1"/>
</dbReference>
<dbReference type="PANTHER" id="PTHR43214">
    <property type="entry name" value="TWO-COMPONENT RESPONSE REGULATOR"/>
    <property type="match status" value="1"/>
</dbReference>
<dbReference type="PROSITE" id="PS50043">
    <property type="entry name" value="HTH_LUXR_2"/>
    <property type="match status" value="1"/>
</dbReference>
<evidence type="ECO:0000256" key="2">
    <source>
        <dbReference type="PROSITE-ProRule" id="PRU00169"/>
    </source>
</evidence>
<dbReference type="PANTHER" id="PTHR43214:SF42">
    <property type="entry name" value="TRANSCRIPTIONAL REGULATORY PROTEIN DESR"/>
    <property type="match status" value="1"/>
</dbReference>
<reference evidence="5" key="2">
    <citation type="submission" date="2020-09" db="EMBL/GenBank/DDBJ databases">
        <authorList>
            <person name="Sun Q."/>
            <person name="Kim S."/>
        </authorList>
    </citation>
    <scope>NUCLEOTIDE SEQUENCE</scope>
    <source>
        <strain evidence="5">KCTC 22169</strain>
    </source>
</reference>
<dbReference type="GO" id="GO:0000160">
    <property type="term" value="P:phosphorelay signal transduction system"/>
    <property type="evidence" value="ECO:0007669"/>
    <property type="project" value="InterPro"/>
</dbReference>
<dbReference type="CDD" id="cd06170">
    <property type="entry name" value="LuxR_C_like"/>
    <property type="match status" value="1"/>
</dbReference>
<dbReference type="InterPro" id="IPR016032">
    <property type="entry name" value="Sig_transdc_resp-reg_C-effctor"/>
</dbReference>
<feature type="domain" description="Response regulatory" evidence="4">
    <location>
        <begin position="5"/>
        <end position="122"/>
    </location>
</feature>
<dbReference type="SUPFAM" id="SSF46894">
    <property type="entry name" value="C-terminal effector domain of the bipartite response regulators"/>
    <property type="match status" value="1"/>
</dbReference>
<evidence type="ECO:0000259" key="3">
    <source>
        <dbReference type="PROSITE" id="PS50043"/>
    </source>
</evidence>
<dbReference type="InterPro" id="IPR039420">
    <property type="entry name" value="WalR-like"/>
</dbReference>
<gene>
    <name evidence="5" type="ORF">GCM10007392_46000</name>
</gene>
<dbReference type="Gene3D" id="3.40.50.2300">
    <property type="match status" value="1"/>
</dbReference>
<keyword evidence="6" id="KW-1185">Reference proteome</keyword>
<dbReference type="InterPro" id="IPR011006">
    <property type="entry name" value="CheY-like_superfamily"/>
</dbReference>
<accession>A0A918KRV6</accession>
<dbReference type="GO" id="GO:0003677">
    <property type="term" value="F:DNA binding"/>
    <property type="evidence" value="ECO:0007669"/>
    <property type="project" value="UniProtKB-KW"/>
</dbReference>
<dbReference type="PROSITE" id="PS50110">
    <property type="entry name" value="RESPONSE_REGULATORY"/>
    <property type="match status" value="1"/>
</dbReference>
<feature type="domain" description="HTH luxR-type" evidence="3">
    <location>
        <begin position="136"/>
        <end position="201"/>
    </location>
</feature>
<comment type="caution">
    <text evidence="5">The sequence shown here is derived from an EMBL/GenBank/DDBJ whole genome shotgun (WGS) entry which is preliminary data.</text>
</comment>
<dbReference type="AlphaFoldDB" id="A0A918KRV6"/>
<reference evidence="5" key="1">
    <citation type="journal article" date="2014" name="Int. J. Syst. Evol. Microbiol.">
        <title>Complete genome sequence of Corynebacterium casei LMG S-19264T (=DSM 44701T), isolated from a smear-ripened cheese.</title>
        <authorList>
            <consortium name="US DOE Joint Genome Institute (JGI-PGF)"/>
            <person name="Walter F."/>
            <person name="Albersmeier A."/>
            <person name="Kalinowski J."/>
            <person name="Ruckert C."/>
        </authorList>
    </citation>
    <scope>NUCLEOTIDE SEQUENCE</scope>
    <source>
        <strain evidence="5">KCTC 22169</strain>
    </source>
</reference>
<evidence type="ECO:0000256" key="1">
    <source>
        <dbReference type="ARBA" id="ARBA00023125"/>
    </source>
</evidence>
<dbReference type="SMART" id="SM00421">
    <property type="entry name" value="HTH_LUXR"/>
    <property type="match status" value="1"/>
</dbReference>
<dbReference type="InterPro" id="IPR036388">
    <property type="entry name" value="WH-like_DNA-bd_sf"/>
</dbReference>
<dbReference type="InterPro" id="IPR001789">
    <property type="entry name" value="Sig_transdc_resp-reg_receiver"/>
</dbReference>
<organism evidence="5 6">
    <name type="scientific">Saccharospirillum salsuginis</name>
    <dbReference type="NCBI Taxonomy" id="418750"/>
    <lineage>
        <taxon>Bacteria</taxon>
        <taxon>Pseudomonadati</taxon>
        <taxon>Pseudomonadota</taxon>
        <taxon>Gammaproteobacteria</taxon>
        <taxon>Oceanospirillales</taxon>
        <taxon>Saccharospirillaceae</taxon>
        <taxon>Saccharospirillum</taxon>
    </lineage>
</organism>
<dbReference type="SUPFAM" id="SSF52172">
    <property type="entry name" value="CheY-like"/>
    <property type="match status" value="1"/>
</dbReference>
<evidence type="ECO:0000313" key="6">
    <source>
        <dbReference type="Proteomes" id="UP000626148"/>
    </source>
</evidence>
<feature type="modified residue" description="4-aspartylphosphate" evidence="2">
    <location>
        <position position="56"/>
    </location>
</feature>
<dbReference type="Proteomes" id="UP000626148">
    <property type="component" value="Unassembled WGS sequence"/>
</dbReference>
<dbReference type="Pfam" id="PF00072">
    <property type="entry name" value="Response_reg"/>
    <property type="match status" value="1"/>
</dbReference>
<dbReference type="Pfam" id="PF00196">
    <property type="entry name" value="GerE"/>
    <property type="match status" value="1"/>
</dbReference>
<proteinExistence type="predicted"/>
<evidence type="ECO:0000313" key="5">
    <source>
        <dbReference type="EMBL" id="GGX73372.1"/>
    </source>
</evidence>
<evidence type="ECO:0000259" key="4">
    <source>
        <dbReference type="PROSITE" id="PS50110"/>
    </source>
</evidence>
<dbReference type="PRINTS" id="PR00038">
    <property type="entry name" value="HTHLUXR"/>
</dbReference>
<keyword evidence="1 5" id="KW-0238">DNA-binding</keyword>